<protein>
    <submittedName>
        <fullName evidence="7">Tetratricopeptide (TPR) repeat protein</fullName>
    </submittedName>
</protein>
<dbReference type="InterPro" id="IPR007016">
    <property type="entry name" value="O-antigen_ligase-rel_domated"/>
</dbReference>
<feature type="transmembrane region" description="Helical" evidence="5">
    <location>
        <begin position="502"/>
        <end position="521"/>
    </location>
</feature>
<evidence type="ECO:0000313" key="7">
    <source>
        <dbReference type="EMBL" id="MBB3150887.1"/>
    </source>
</evidence>
<comment type="caution">
    <text evidence="7">The sequence shown here is derived from an EMBL/GenBank/DDBJ whole genome shotgun (WGS) entry which is preliminary data.</text>
</comment>
<feature type="transmembrane region" description="Helical" evidence="5">
    <location>
        <begin position="478"/>
        <end position="496"/>
    </location>
</feature>
<feature type="transmembrane region" description="Helical" evidence="5">
    <location>
        <begin position="183"/>
        <end position="203"/>
    </location>
</feature>
<feature type="transmembrane region" description="Helical" evidence="5">
    <location>
        <begin position="210"/>
        <end position="227"/>
    </location>
</feature>
<proteinExistence type="predicted"/>
<dbReference type="GO" id="GO:0016020">
    <property type="term" value="C:membrane"/>
    <property type="evidence" value="ECO:0007669"/>
    <property type="project" value="UniProtKB-SubCell"/>
</dbReference>
<dbReference type="Pfam" id="PF04932">
    <property type="entry name" value="Wzy_C"/>
    <property type="match status" value="1"/>
</dbReference>
<feature type="transmembrane region" description="Helical" evidence="5">
    <location>
        <begin position="255"/>
        <end position="274"/>
    </location>
</feature>
<evidence type="ECO:0000259" key="6">
    <source>
        <dbReference type="Pfam" id="PF04932"/>
    </source>
</evidence>
<name>A0A7W5C452_9BACL</name>
<evidence type="ECO:0000256" key="3">
    <source>
        <dbReference type="ARBA" id="ARBA00022989"/>
    </source>
</evidence>
<dbReference type="AlphaFoldDB" id="A0A7W5C452"/>
<sequence length="755" mass="84641">MSARKNEKANMSATAADVTLLRWIGTIGIALFLVIFPYEKGLFNGYELAFEKPIYAAAIFGYVLLIAAAAYVYRKAQHHSYRGFLSIGVMILPLIYWLSSFQAVSSYYAKFMTLVFFLLAALFISSLYLAESKQSRKTIEYALMLSSYLIVLLGIFNLFGQMYNRDALWLAHDGYRLSSVFQYSNTYAGFLLALFLVSLYYAVHCIRPSARIIHAAMLVPIWISFMFTYSRGAIVVIPVMILVLLPFLRFTKQIAYLIFMVLSVIVSMAILGKLTTNADAIAKLVQPTETKAESPISLFSSLPLQNWGLLLLGMIVTTALIILYHAKVGGWMEAKLAKVATRKWSFAAVPVIAIILAAIVAGSLLGSSAIRGLLPDKIATRFENINLQQHSVLERLTFYKDGLHVAEDYPLFGGGGGAWQAMYEQYQNNPYWSRQAHSFFVQVLVESGWLGLIALIAFLVLVYGLYIRKFIRHPELRGSHFIFFIFSLGLLMHSAIDFDMSYVFIGAVVFICLGSMLAPYGSKLTFERVSLKTLTDRGWFKLAIPSLLAILSLFAIIIAARESSAVNKYDKTYALAVQQQTSLDDLLPMLDEAINASPSHSAFALTKVNWLEQAYAQTSNADLLEDAIQTVHLGRENDPYNRVLLMSQYRLFQTKGSFDESLNVIDEGLKKFPWDINLYEAAITSYVKAYETALTEKNELNAGKYSQRVTDLSHEIQRRIDQLAELPPEQQQGRSFAFTPAIEQALSQLELASAK</sequence>
<feature type="transmembrane region" description="Helical" evidence="5">
    <location>
        <begin position="142"/>
        <end position="163"/>
    </location>
</feature>
<evidence type="ECO:0000313" key="8">
    <source>
        <dbReference type="Proteomes" id="UP000518605"/>
    </source>
</evidence>
<feature type="transmembrane region" description="Helical" evidence="5">
    <location>
        <begin position="542"/>
        <end position="560"/>
    </location>
</feature>
<dbReference type="PANTHER" id="PTHR37422:SF13">
    <property type="entry name" value="LIPOPOLYSACCHARIDE BIOSYNTHESIS PROTEIN PA4999-RELATED"/>
    <property type="match status" value="1"/>
</dbReference>
<feature type="transmembrane region" description="Helical" evidence="5">
    <location>
        <begin position="448"/>
        <end position="466"/>
    </location>
</feature>
<evidence type="ECO:0000256" key="5">
    <source>
        <dbReference type="SAM" id="Phobius"/>
    </source>
</evidence>
<keyword evidence="3 5" id="KW-1133">Transmembrane helix</keyword>
<dbReference type="RefSeq" id="WP_183559274.1">
    <property type="nucleotide sequence ID" value="NZ_CBCSLB010000009.1"/>
</dbReference>
<keyword evidence="2 5" id="KW-0812">Transmembrane</keyword>
<feature type="transmembrane region" description="Helical" evidence="5">
    <location>
        <begin position="80"/>
        <end position="99"/>
    </location>
</feature>
<feature type="transmembrane region" description="Helical" evidence="5">
    <location>
        <begin position="307"/>
        <end position="326"/>
    </location>
</feature>
<feature type="domain" description="O-antigen ligase-related" evidence="6">
    <location>
        <begin position="329"/>
        <end position="456"/>
    </location>
</feature>
<feature type="transmembrane region" description="Helical" evidence="5">
    <location>
        <begin position="233"/>
        <end position="248"/>
    </location>
</feature>
<keyword evidence="8" id="KW-1185">Reference proteome</keyword>
<evidence type="ECO:0000256" key="1">
    <source>
        <dbReference type="ARBA" id="ARBA00004141"/>
    </source>
</evidence>
<organism evidence="7 8">
    <name type="scientific">Paenibacillus endophyticus</name>
    <dbReference type="NCBI Taxonomy" id="1294268"/>
    <lineage>
        <taxon>Bacteria</taxon>
        <taxon>Bacillati</taxon>
        <taxon>Bacillota</taxon>
        <taxon>Bacilli</taxon>
        <taxon>Bacillales</taxon>
        <taxon>Paenibacillaceae</taxon>
        <taxon>Paenibacillus</taxon>
    </lineage>
</organism>
<comment type="subcellular location">
    <subcellularLocation>
        <location evidence="1">Membrane</location>
        <topology evidence="1">Multi-pass membrane protein</topology>
    </subcellularLocation>
</comment>
<keyword evidence="4 5" id="KW-0472">Membrane</keyword>
<feature type="transmembrane region" description="Helical" evidence="5">
    <location>
        <begin position="20"/>
        <end position="38"/>
    </location>
</feature>
<feature type="transmembrane region" description="Helical" evidence="5">
    <location>
        <begin position="111"/>
        <end position="130"/>
    </location>
</feature>
<accession>A0A7W5C452</accession>
<dbReference type="InterPro" id="IPR051533">
    <property type="entry name" value="WaaL-like"/>
</dbReference>
<evidence type="ECO:0000256" key="4">
    <source>
        <dbReference type="ARBA" id="ARBA00023136"/>
    </source>
</evidence>
<dbReference type="PANTHER" id="PTHR37422">
    <property type="entry name" value="TEICHURONIC ACID BIOSYNTHESIS PROTEIN TUAE"/>
    <property type="match status" value="1"/>
</dbReference>
<evidence type="ECO:0000256" key="2">
    <source>
        <dbReference type="ARBA" id="ARBA00022692"/>
    </source>
</evidence>
<dbReference type="Proteomes" id="UP000518605">
    <property type="component" value="Unassembled WGS sequence"/>
</dbReference>
<feature type="transmembrane region" description="Helical" evidence="5">
    <location>
        <begin position="54"/>
        <end position="73"/>
    </location>
</feature>
<dbReference type="EMBL" id="JACHXW010000002">
    <property type="protein sequence ID" value="MBB3150887.1"/>
    <property type="molecule type" value="Genomic_DNA"/>
</dbReference>
<feature type="transmembrane region" description="Helical" evidence="5">
    <location>
        <begin position="346"/>
        <end position="365"/>
    </location>
</feature>
<reference evidence="7 8" key="1">
    <citation type="submission" date="2020-08" db="EMBL/GenBank/DDBJ databases">
        <title>Genomic Encyclopedia of Type Strains, Phase III (KMG-III): the genomes of soil and plant-associated and newly described type strains.</title>
        <authorList>
            <person name="Whitman W."/>
        </authorList>
    </citation>
    <scope>NUCLEOTIDE SEQUENCE [LARGE SCALE GENOMIC DNA]</scope>
    <source>
        <strain evidence="7 8">CECT 8234</strain>
    </source>
</reference>
<gene>
    <name evidence="7" type="ORF">FHS16_000921</name>
</gene>